<keyword evidence="2" id="KW-1185">Reference proteome</keyword>
<organism evidence="1 2">
    <name type="scientific">Ancylostoma ceylanicum</name>
    <dbReference type="NCBI Taxonomy" id="53326"/>
    <lineage>
        <taxon>Eukaryota</taxon>
        <taxon>Metazoa</taxon>
        <taxon>Ecdysozoa</taxon>
        <taxon>Nematoda</taxon>
        <taxon>Chromadorea</taxon>
        <taxon>Rhabditida</taxon>
        <taxon>Rhabditina</taxon>
        <taxon>Rhabditomorpha</taxon>
        <taxon>Strongyloidea</taxon>
        <taxon>Ancylostomatidae</taxon>
        <taxon>Ancylostomatinae</taxon>
        <taxon>Ancylostoma</taxon>
    </lineage>
</organism>
<comment type="caution">
    <text evidence="1">The sequence shown here is derived from an EMBL/GenBank/DDBJ whole genome shotgun (WGS) entry which is preliminary data.</text>
</comment>
<evidence type="ECO:0000313" key="2">
    <source>
        <dbReference type="Proteomes" id="UP000024635"/>
    </source>
</evidence>
<proteinExistence type="predicted"/>
<dbReference type="AlphaFoldDB" id="A0A016TFM2"/>
<dbReference type="EMBL" id="JARK01001443">
    <property type="protein sequence ID" value="EYC01455.1"/>
    <property type="molecule type" value="Genomic_DNA"/>
</dbReference>
<accession>A0A016TFM2</accession>
<evidence type="ECO:0000313" key="1">
    <source>
        <dbReference type="EMBL" id="EYC01455.1"/>
    </source>
</evidence>
<reference evidence="2" key="1">
    <citation type="journal article" date="2015" name="Nat. Genet.">
        <title>The genome and transcriptome of the zoonotic hookworm Ancylostoma ceylanicum identify infection-specific gene families.</title>
        <authorList>
            <person name="Schwarz E.M."/>
            <person name="Hu Y."/>
            <person name="Antoshechkin I."/>
            <person name="Miller M.M."/>
            <person name="Sternberg P.W."/>
            <person name="Aroian R.V."/>
        </authorList>
    </citation>
    <scope>NUCLEOTIDE SEQUENCE</scope>
    <source>
        <strain evidence="2">HY135</strain>
    </source>
</reference>
<gene>
    <name evidence="1" type="primary">Acey_s0107.g3811</name>
    <name evidence="1" type="ORF">Y032_0107g3811</name>
</gene>
<sequence length="84" mass="9092">MACNKVARSLSSAIGTTWTTTPKNGFKEAAHAVRFIVQAPNGFDPWSMKFIGVLGVLLTRVLLSLKSSIHSVAFILHILRSPSP</sequence>
<protein>
    <submittedName>
        <fullName evidence="1">Uncharacterized protein</fullName>
    </submittedName>
</protein>
<dbReference type="Proteomes" id="UP000024635">
    <property type="component" value="Unassembled WGS sequence"/>
</dbReference>
<name>A0A016TFM2_9BILA</name>